<dbReference type="RefSeq" id="WP_379829097.1">
    <property type="nucleotide sequence ID" value="NZ_JBHUHU010000001.1"/>
</dbReference>
<comment type="caution">
    <text evidence="1">The sequence shown here is derived from an EMBL/GenBank/DDBJ whole genome shotgun (WGS) entry which is preliminary data.</text>
</comment>
<protein>
    <recommendedName>
        <fullName evidence="3">Adenylosuccinate lyase</fullName>
    </recommendedName>
</protein>
<evidence type="ECO:0000313" key="1">
    <source>
        <dbReference type="EMBL" id="MFD2098314.1"/>
    </source>
</evidence>
<dbReference type="EMBL" id="JBHUHU010000001">
    <property type="protein sequence ID" value="MFD2098314.1"/>
    <property type="molecule type" value="Genomic_DNA"/>
</dbReference>
<dbReference type="Proteomes" id="UP001597342">
    <property type="component" value="Unassembled WGS sequence"/>
</dbReference>
<gene>
    <name evidence="1" type="ORF">ACFSJE_00920</name>
</gene>
<organism evidence="1 2">
    <name type="scientific">Flagellimonas iocasae</name>
    <dbReference type="NCBI Taxonomy" id="2055905"/>
    <lineage>
        <taxon>Bacteria</taxon>
        <taxon>Pseudomonadati</taxon>
        <taxon>Bacteroidota</taxon>
        <taxon>Flavobacteriia</taxon>
        <taxon>Flavobacteriales</taxon>
        <taxon>Flavobacteriaceae</taxon>
        <taxon>Flagellimonas</taxon>
    </lineage>
</organism>
<proteinExistence type="predicted"/>
<accession>A0ABW4XWM9</accession>
<keyword evidence="2" id="KW-1185">Reference proteome</keyword>
<sequence length="190" mass="22011">MTKEELHIALHSGRLSKADVDMLVDKLILQPTMVGALLNEIQIEEKEGTYNASWTFRHLIEKKLDYILPYFDDFTEMLENLKSEATIRAMACVCEMVCVAYFKKKDPAFQKNVTDEHLEKIMTACFDWLISDMNMAPKVFSMTSLYYLGQKFDWVYPELRQVLEDTYATGTTGYQNRAKKTLDKLAQIGH</sequence>
<evidence type="ECO:0000313" key="2">
    <source>
        <dbReference type="Proteomes" id="UP001597342"/>
    </source>
</evidence>
<reference evidence="2" key="1">
    <citation type="journal article" date="2019" name="Int. J. Syst. Evol. Microbiol.">
        <title>The Global Catalogue of Microorganisms (GCM) 10K type strain sequencing project: providing services to taxonomists for standard genome sequencing and annotation.</title>
        <authorList>
            <consortium name="The Broad Institute Genomics Platform"/>
            <consortium name="The Broad Institute Genome Sequencing Center for Infectious Disease"/>
            <person name="Wu L."/>
            <person name="Ma J."/>
        </authorList>
    </citation>
    <scope>NUCLEOTIDE SEQUENCE [LARGE SCALE GENOMIC DNA]</scope>
    <source>
        <strain evidence="2">JCM 3389</strain>
    </source>
</reference>
<name>A0ABW4XWM9_9FLAO</name>
<evidence type="ECO:0008006" key="3">
    <source>
        <dbReference type="Google" id="ProtNLM"/>
    </source>
</evidence>